<sequence length="117" mass="12139">MTFLLKLAALVFVVVMLAPIIGANTQFGQVIGSAVDDVSTFCDRRPVTCEQGGDLARATARLVASTVDRLIASAESPSLTPDDRALTPTPAAEHNAIAANNGPSPLDNRPVQGDAKP</sequence>
<keyword evidence="3" id="KW-1185">Reference proteome</keyword>
<comment type="caution">
    <text evidence="2">The sequence shown here is derived from an EMBL/GenBank/DDBJ whole genome shotgun (WGS) entry which is preliminary data.</text>
</comment>
<evidence type="ECO:0000313" key="2">
    <source>
        <dbReference type="EMBL" id="MBJ3774833.1"/>
    </source>
</evidence>
<gene>
    <name evidence="2" type="ORF">JCR33_03995</name>
</gene>
<evidence type="ECO:0000313" key="3">
    <source>
        <dbReference type="Proteomes" id="UP000609531"/>
    </source>
</evidence>
<name>A0A934IM14_9HYPH</name>
<dbReference type="Proteomes" id="UP000609531">
    <property type="component" value="Unassembled WGS sequence"/>
</dbReference>
<organism evidence="2 3">
    <name type="scientific">Acuticoccus mangrovi</name>
    <dbReference type="NCBI Taxonomy" id="2796142"/>
    <lineage>
        <taxon>Bacteria</taxon>
        <taxon>Pseudomonadati</taxon>
        <taxon>Pseudomonadota</taxon>
        <taxon>Alphaproteobacteria</taxon>
        <taxon>Hyphomicrobiales</taxon>
        <taxon>Amorphaceae</taxon>
        <taxon>Acuticoccus</taxon>
    </lineage>
</organism>
<feature type="region of interest" description="Disordered" evidence="1">
    <location>
        <begin position="74"/>
        <end position="117"/>
    </location>
</feature>
<evidence type="ECO:0000256" key="1">
    <source>
        <dbReference type="SAM" id="MobiDB-lite"/>
    </source>
</evidence>
<accession>A0A934IM14</accession>
<protein>
    <submittedName>
        <fullName evidence="2">Uncharacterized protein</fullName>
    </submittedName>
</protein>
<dbReference type="RefSeq" id="WP_198880726.1">
    <property type="nucleotide sequence ID" value="NZ_JAEKJA010000002.1"/>
</dbReference>
<dbReference type="EMBL" id="JAEKJA010000002">
    <property type="protein sequence ID" value="MBJ3774833.1"/>
    <property type="molecule type" value="Genomic_DNA"/>
</dbReference>
<reference evidence="2" key="1">
    <citation type="submission" date="2020-12" db="EMBL/GenBank/DDBJ databases">
        <title>Bacterial taxonomy.</title>
        <authorList>
            <person name="Pan X."/>
        </authorList>
    </citation>
    <scope>NUCLEOTIDE SEQUENCE</scope>
    <source>
        <strain evidence="2">B2012</strain>
    </source>
</reference>
<dbReference type="AlphaFoldDB" id="A0A934IM14"/>
<proteinExistence type="predicted"/>